<keyword evidence="3" id="KW-1185">Reference proteome</keyword>
<evidence type="ECO:0000313" key="3">
    <source>
        <dbReference type="Proteomes" id="UP000315471"/>
    </source>
</evidence>
<dbReference type="InterPro" id="IPR009057">
    <property type="entry name" value="Homeodomain-like_sf"/>
</dbReference>
<dbReference type="InterPro" id="IPR002197">
    <property type="entry name" value="HTH_Fis"/>
</dbReference>
<dbReference type="AlphaFoldDB" id="A0A5C6E659"/>
<protein>
    <recommendedName>
        <fullName evidence="1">DNA binding HTH domain-containing protein</fullName>
    </recommendedName>
</protein>
<comment type="caution">
    <text evidence="2">The sequence shown here is derived from an EMBL/GenBank/DDBJ whole genome shotgun (WGS) entry which is preliminary data.</text>
</comment>
<dbReference type="Gene3D" id="1.10.10.60">
    <property type="entry name" value="Homeodomain-like"/>
    <property type="match status" value="1"/>
</dbReference>
<accession>A0A5C6E659</accession>
<gene>
    <name evidence="2" type="ORF">Q31b_19480</name>
</gene>
<dbReference type="EMBL" id="SJPY01000002">
    <property type="protein sequence ID" value="TWU44412.1"/>
    <property type="molecule type" value="Genomic_DNA"/>
</dbReference>
<dbReference type="Pfam" id="PF02954">
    <property type="entry name" value="HTH_8"/>
    <property type="match status" value="1"/>
</dbReference>
<name>A0A5C6E659_9BACT</name>
<dbReference type="OrthoDB" id="9805953at2"/>
<evidence type="ECO:0000259" key="1">
    <source>
        <dbReference type="Pfam" id="PF02954"/>
    </source>
</evidence>
<proteinExistence type="predicted"/>
<dbReference type="SUPFAM" id="SSF46689">
    <property type="entry name" value="Homeodomain-like"/>
    <property type="match status" value="1"/>
</dbReference>
<dbReference type="GO" id="GO:0043565">
    <property type="term" value="F:sequence-specific DNA binding"/>
    <property type="evidence" value="ECO:0007669"/>
    <property type="project" value="InterPro"/>
</dbReference>
<dbReference type="RefSeq" id="WP_146599366.1">
    <property type="nucleotide sequence ID" value="NZ_SJPY01000002.1"/>
</dbReference>
<reference evidence="2 3" key="1">
    <citation type="submission" date="2019-02" db="EMBL/GenBank/DDBJ databases">
        <title>Deep-cultivation of Planctomycetes and their phenomic and genomic characterization uncovers novel biology.</title>
        <authorList>
            <person name="Wiegand S."/>
            <person name="Jogler M."/>
            <person name="Boedeker C."/>
            <person name="Pinto D."/>
            <person name="Vollmers J."/>
            <person name="Rivas-Marin E."/>
            <person name="Kohn T."/>
            <person name="Peeters S.H."/>
            <person name="Heuer A."/>
            <person name="Rast P."/>
            <person name="Oberbeckmann S."/>
            <person name="Bunk B."/>
            <person name="Jeske O."/>
            <person name="Meyerdierks A."/>
            <person name="Storesund J.E."/>
            <person name="Kallscheuer N."/>
            <person name="Luecker S."/>
            <person name="Lage O.M."/>
            <person name="Pohl T."/>
            <person name="Merkel B.J."/>
            <person name="Hornburger P."/>
            <person name="Mueller R.-W."/>
            <person name="Bruemmer F."/>
            <person name="Labrenz M."/>
            <person name="Spormann A.M."/>
            <person name="Op Den Camp H."/>
            <person name="Overmann J."/>
            <person name="Amann R."/>
            <person name="Jetten M.S.M."/>
            <person name="Mascher T."/>
            <person name="Medema M.H."/>
            <person name="Devos D.P."/>
            <person name="Kaster A.-K."/>
            <person name="Ovreas L."/>
            <person name="Rohde M."/>
            <person name="Galperin M.Y."/>
            <person name="Jogler C."/>
        </authorList>
    </citation>
    <scope>NUCLEOTIDE SEQUENCE [LARGE SCALE GENOMIC DNA]</scope>
    <source>
        <strain evidence="2 3">Q31b</strain>
    </source>
</reference>
<dbReference type="PRINTS" id="PR01590">
    <property type="entry name" value="HTHFIS"/>
</dbReference>
<evidence type="ECO:0000313" key="2">
    <source>
        <dbReference type="EMBL" id="TWU44412.1"/>
    </source>
</evidence>
<dbReference type="Proteomes" id="UP000315471">
    <property type="component" value="Unassembled WGS sequence"/>
</dbReference>
<sequence length="84" mass="9543">MSDYDRTAEVECVQLELRHEDTQNRAVHSTARSLPKVGSLIALEREHIAEVLRGENGNDSKAARTFGVERQKLYRMMKQDGIEG</sequence>
<feature type="domain" description="DNA binding HTH" evidence="1">
    <location>
        <begin position="43"/>
        <end position="79"/>
    </location>
</feature>
<organism evidence="2 3">
    <name type="scientific">Novipirellula aureliae</name>
    <dbReference type="NCBI Taxonomy" id="2527966"/>
    <lineage>
        <taxon>Bacteria</taxon>
        <taxon>Pseudomonadati</taxon>
        <taxon>Planctomycetota</taxon>
        <taxon>Planctomycetia</taxon>
        <taxon>Pirellulales</taxon>
        <taxon>Pirellulaceae</taxon>
        <taxon>Novipirellula</taxon>
    </lineage>
</organism>